<dbReference type="Pfam" id="PF01161">
    <property type="entry name" value="PBP"/>
    <property type="match status" value="1"/>
</dbReference>
<dbReference type="InterPro" id="IPR008914">
    <property type="entry name" value="PEBP"/>
</dbReference>
<evidence type="ECO:0000313" key="3">
    <source>
        <dbReference type="EMBL" id="ASJ73329.1"/>
    </source>
</evidence>
<dbReference type="CDD" id="cd00865">
    <property type="entry name" value="PEBP_bact_arch"/>
    <property type="match status" value="1"/>
</dbReference>
<dbReference type="Proteomes" id="UP000250079">
    <property type="component" value="Chromosome"/>
</dbReference>
<dbReference type="Gene3D" id="3.90.280.10">
    <property type="entry name" value="PEBP-like"/>
    <property type="match status" value="1"/>
</dbReference>
<dbReference type="InterPro" id="IPR036610">
    <property type="entry name" value="PEBP-like_sf"/>
</dbReference>
<name>A0A2Z2NPX6_9GAMM</name>
<dbReference type="InterPro" id="IPR005247">
    <property type="entry name" value="YbhB_YbcL/LppC-like"/>
</dbReference>
<dbReference type="EMBL" id="CP018632">
    <property type="protein sequence ID" value="ASJ73329.1"/>
    <property type="molecule type" value="Genomic_DNA"/>
</dbReference>
<evidence type="ECO:0000256" key="1">
    <source>
        <dbReference type="SAM" id="MobiDB-lite"/>
    </source>
</evidence>
<feature type="region of interest" description="Disordered" evidence="1">
    <location>
        <begin position="104"/>
        <end position="131"/>
    </location>
</feature>
<accession>A0A2Z2NPX6</accession>
<dbReference type="KEGG" id="gai:IMCC3135_16235"/>
<feature type="chain" id="PRO_5016254616" description="Lipoprotein LppC" evidence="2">
    <location>
        <begin position="25"/>
        <end position="185"/>
    </location>
</feature>
<sequence>MQSIWKQTLLCACLFNGTISLSLADESLTLSSPDFQDQGRLSLSSKCHRDGGQGLSPALDWTTAPEGTQSFVVMMQHYPKGSVEGRDAPSHYWSLWNIPADVHSLPSGNPESTGDEGADKDNRGVGFTPPCSPGTATHSYTITLYALNAAPVALGSKDSPDADWSAVMNAIEGKVLATSTLSFLN</sequence>
<feature type="signal peptide" evidence="2">
    <location>
        <begin position="1"/>
        <end position="24"/>
    </location>
</feature>
<keyword evidence="4" id="KW-1185">Reference proteome</keyword>
<proteinExistence type="predicted"/>
<protein>
    <recommendedName>
        <fullName evidence="5">Lipoprotein LppC</fullName>
    </recommendedName>
</protein>
<dbReference type="SUPFAM" id="SSF49777">
    <property type="entry name" value="PEBP-like"/>
    <property type="match status" value="1"/>
</dbReference>
<dbReference type="AlphaFoldDB" id="A0A2Z2NPX6"/>
<gene>
    <name evidence="3" type="ORF">IMCC3135_16235</name>
</gene>
<organism evidence="3 4">
    <name type="scientific">Granulosicoccus antarcticus IMCC3135</name>
    <dbReference type="NCBI Taxonomy" id="1192854"/>
    <lineage>
        <taxon>Bacteria</taxon>
        <taxon>Pseudomonadati</taxon>
        <taxon>Pseudomonadota</taxon>
        <taxon>Gammaproteobacteria</taxon>
        <taxon>Chromatiales</taxon>
        <taxon>Granulosicoccaceae</taxon>
        <taxon>Granulosicoccus</taxon>
    </lineage>
</organism>
<evidence type="ECO:0000313" key="4">
    <source>
        <dbReference type="Proteomes" id="UP000250079"/>
    </source>
</evidence>
<reference evidence="3 4" key="1">
    <citation type="submission" date="2016-12" db="EMBL/GenBank/DDBJ databases">
        <authorList>
            <person name="Song W.-J."/>
            <person name="Kurnit D.M."/>
        </authorList>
    </citation>
    <scope>NUCLEOTIDE SEQUENCE [LARGE SCALE GENOMIC DNA]</scope>
    <source>
        <strain evidence="3 4">IMCC3135</strain>
    </source>
</reference>
<evidence type="ECO:0000256" key="2">
    <source>
        <dbReference type="SAM" id="SignalP"/>
    </source>
</evidence>
<evidence type="ECO:0008006" key="5">
    <source>
        <dbReference type="Google" id="ProtNLM"/>
    </source>
</evidence>
<keyword evidence="2" id="KW-0732">Signal</keyword>